<dbReference type="Gene3D" id="3.30.70.270">
    <property type="match status" value="1"/>
</dbReference>
<keyword evidence="3" id="KW-0695">RNA-directed DNA polymerase</keyword>
<comment type="function">
    <text evidence="1">Poorly processive, error-prone DNA polymerase involved in untargeted mutagenesis. Copies undamaged DNA at stalled replication forks, which arise in vivo from mismatched or misaligned primer ends. These misaligned primers can be extended by PolIV. Exhibits no 3'-5' exonuclease (proofreading) activity. May be involved in translesional synthesis, in conjunction with the beta clamp from PolIII.</text>
</comment>
<dbReference type="EMBL" id="JBHSIT010000004">
    <property type="protein sequence ID" value="MFC4908486.1"/>
    <property type="molecule type" value="Genomic_DNA"/>
</dbReference>
<protein>
    <submittedName>
        <fullName evidence="3">Reverse transcriptase domain-containing protein</fullName>
    </submittedName>
</protein>
<keyword evidence="3" id="KW-0808">Transferase</keyword>
<dbReference type="InterPro" id="IPR000477">
    <property type="entry name" value="RT_dom"/>
</dbReference>
<name>A0ABV9TY76_9ACTN</name>
<dbReference type="PROSITE" id="PS50878">
    <property type="entry name" value="RT_POL"/>
    <property type="match status" value="1"/>
</dbReference>
<organism evidence="3 4">
    <name type="scientific">Actinomadura gamaensis</name>
    <dbReference type="NCBI Taxonomy" id="1763541"/>
    <lineage>
        <taxon>Bacteria</taxon>
        <taxon>Bacillati</taxon>
        <taxon>Actinomycetota</taxon>
        <taxon>Actinomycetes</taxon>
        <taxon>Streptosporangiales</taxon>
        <taxon>Thermomonosporaceae</taxon>
        <taxon>Actinomadura</taxon>
    </lineage>
</organism>
<dbReference type="InterPro" id="IPR043128">
    <property type="entry name" value="Rev_trsase/Diguanyl_cyclase"/>
</dbReference>
<sequence length="297" mass="32852">MRTHDAAGRASRLVEQMASDRVLWAAWARVAAGSGMAGADGVTASVFGREVGPRLTALATLLRQGRYRAQPLRPVRMVRGGKPRTRGLPTVCDRIVQRAFLSTYGTRLNPTSPVSSSYRPGRSWLNALEQVQRHRDEGLRWVLRTDIADFFADIDHGQPLERLAARINDPDAAELVRDWACAPWLMPEGVLERRRGLPEGAPISPALAEFFLADFAREIDGRSGRLVRYADDLTVLCRGPDEAMAALRDVDRALTSRGLRINPDKTYIADFEFGFTLLGWRFTGNSAQPVGDVQGGR</sequence>
<dbReference type="PANTHER" id="PTHR34047">
    <property type="entry name" value="NUCLEAR INTRON MATURASE 1, MITOCHONDRIAL-RELATED"/>
    <property type="match status" value="1"/>
</dbReference>
<dbReference type="GO" id="GO:0003964">
    <property type="term" value="F:RNA-directed DNA polymerase activity"/>
    <property type="evidence" value="ECO:0007669"/>
    <property type="project" value="UniProtKB-KW"/>
</dbReference>
<gene>
    <name evidence="3" type="ORF">ACFPCY_14225</name>
</gene>
<reference evidence="4" key="1">
    <citation type="journal article" date="2019" name="Int. J. Syst. Evol. Microbiol.">
        <title>The Global Catalogue of Microorganisms (GCM) 10K type strain sequencing project: providing services to taxonomists for standard genome sequencing and annotation.</title>
        <authorList>
            <consortium name="The Broad Institute Genomics Platform"/>
            <consortium name="The Broad Institute Genome Sequencing Center for Infectious Disease"/>
            <person name="Wu L."/>
            <person name="Ma J."/>
        </authorList>
    </citation>
    <scope>NUCLEOTIDE SEQUENCE [LARGE SCALE GENOMIC DNA]</scope>
    <source>
        <strain evidence="4">KLKA75</strain>
    </source>
</reference>
<dbReference type="InterPro" id="IPR051083">
    <property type="entry name" value="GrpII_Intron_Splice-Mob/Def"/>
</dbReference>
<dbReference type="CDD" id="cd01651">
    <property type="entry name" value="RT_G2_intron"/>
    <property type="match status" value="1"/>
</dbReference>
<keyword evidence="4" id="KW-1185">Reference proteome</keyword>
<accession>A0ABV9TY76</accession>
<evidence type="ECO:0000313" key="3">
    <source>
        <dbReference type="EMBL" id="MFC4908486.1"/>
    </source>
</evidence>
<dbReference type="PANTHER" id="PTHR34047:SF8">
    <property type="entry name" value="PROTEIN YKFC"/>
    <property type="match status" value="1"/>
</dbReference>
<evidence type="ECO:0000313" key="4">
    <source>
        <dbReference type="Proteomes" id="UP001595872"/>
    </source>
</evidence>
<proteinExistence type="predicted"/>
<comment type="caution">
    <text evidence="3">The sequence shown here is derived from an EMBL/GenBank/DDBJ whole genome shotgun (WGS) entry which is preliminary data.</text>
</comment>
<evidence type="ECO:0000259" key="2">
    <source>
        <dbReference type="PROSITE" id="PS50878"/>
    </source>
</evidence>
<dbReference type="RefSeq" id="WP_378255200.1">
    <property type="nucleotide sequence ID" value="NZ_JBHSIT010000004.1"/>
</dbReference>
<evidence type="ECO:0000256" key="1">
    <source>
        <dbReference type="ARBA" id="ARBA00025589"/>
    </source>
</evidence>
<keyword evidence="3" id="KW-0548">Nucleotidyltransferase</keyword>
<feature type="domain" description="Reverse transcriptase" evidence="2">
    <location>
        <begin position="1"/>
        <end position="282"/>
    </location>
</feature>
<dbReference type="InterPro" id="IPR043502">
    <property type="entry name" value="DNA/RNA_pol_sf"/>
</dbReference>
<dbReference type="SUPFAM" id="SSF56672">
    <property type="entry name" value="DNA/RNA polymerases"/>
    <property type="match status" value="1"/>
</dbReference>
<dbReference type="Pfam" id="PF00078">
    <property type="entry name" value="RVT_1"/>
    <property type="match status" value="1"/>
</dbReference>
<dbReference type="Proteomes" id="UP001595872">
    <property type="component" value="Unassembled WGS sequence"/>
</dbReference>